<evidence type="ECO:0000313" key="7">
    <source>
        <dbReference type="Proteomes" id="UP000711391"/>
    </source>
</evidence>
<dbReference type="PANTHER" id="PTHR30346">
    <property type="entry name" value="TRANSCRIPTIONAL DUAL REGULATOR HCAR-RELATED"/>
    <property type="match status" value="1"/>
</dbReference>
<dbReference type="InterPro" id="IPR036390">
    <property type="entry name" value="WH_DNA-bd_sf"/>
</dbReference>
<dbReference type="GO" id="GO:0003677">
    <property type="term" value="F:DNA binding"/>
    <property type="evidence" value="ECO:0007669"/>
    <property type="project" value="UniProtKB-KW"/>
</dbReference>
<keyword evidence="4" id="KW-0804">Transcription</keyword>
<dbReference type="GO" id="GO:0032993">
    <property type="term" value="C:protein-DNA complex"/>
    <property type="evidence" value="ECO:0007669"/>
    <property type="project" value="TreeGrafter"/>
</dbReference>
<dbReference type="SUPFAM" id="SSF53850">
    <property type="entry name" value="Periplasmic binding protein-like II"/>
    <property type="match status" value="1"/>
</dbReference>
<gene>
    <name evidence="6" type="ORF">ISQ64_04500</name>
</gene>
<organism evidence="6 7">
    <name type="scientific">SAR86 cluster bacterium</name>
    <dbReference type="NCBI Taxonomy" id="2030880"/>
    <lineage>
        <taxon>Bacteria</taxon>
        <taxon>Pseudomonadati</taxon>
        <taxon>Pseudomonadota</taxon>
        <taxon>Gammaproteobacteria</taxon>
        <taxon>SAR86 cluster</taxon>
    </lineage>
</organism>
<dbReference type="PANTHER" id="PTHR30346:SF10">
    <property type="entry name" value="TRANSCRIPTIONAL REGULATOR OF OXIDATIVE STRESS OXYR"/>
    <property type="match status" value="1"/>
</dbReference>
<dbReference type="InterPro" id="IPR005119">
    <property type="entry name" value="LysR_subst-bd"/>
</dbReference>
<dbReference type="CDD" id="cd08411">
    <property type="entry name" value="PBP2_OxyR"/>
    <property type="match status" value="1"/>
</dbReference>
<evidence type="ECO:0000259" key="5">
    <source>
        <dbReference type="PROSITE" id="PS50931"/>
    </source>
</evidence>
<dbReference type="EMBL" id="JADHQD010000035">
    <property type="protein sequence ID" value="MBL6818646.1"/>
    <property type="molecule type" value="Genomic_DNA"/>
</dbReference>
<dbReference type="GO" id="GO:0003700">
    <property type="term" value="F:DNA-binding transcription factor activity"/>
    <property type="evidence" value="ECO:0007669"/>
    <property type="project" value="InterPro"/>
</dbReference>
<evidence type="ECO:0000256" key="1">
    <source>
        <dbReference type="ARBA" id="ARBA00009437"/>
    </source>
</evidence>
<dbReference type="Pfam" id="PF03466">
    <property type="entry name" value="LysR_substrate"/>
    <property type="match status" value="1"/>
</dbReference>
<dbReference type="PROSITE" id="PS50931">
    <property type="entry name" value="HTH_LYSR"/>
    <property type="match status" value="1"/>
</dbReference>
<comment type="similarity">
    <text evidence="1">Belongs to the LysR transcriptional regulatory family.</text>
</comment>
<evidence type="ECO:0000256" key="2">
    <source>
        <dbReference type="ARBA" id="ARBA00023015"/>
    </source>
</evidence>
<dbReference type="InterPro" id="IPR036388">
    <property type="entry name" value="WH-like_DNA-bd_sf"/>
</dbReference>
<dbReference type="Gene3D" id="3.40.190.10">
    <property type="entry name" value="Periplasmic binding protein-like II"/>
    <property type="match status" value="2"/>
</dbReference>
<dbReference type="InterPro" id="IPR000847">
    <property type="entry name" value="LysR_HTH_N"/>
</dbReference>
<dbReference type="SUPFAM" id="SSF46785">
    <property type="entry name" value="Winged helix' DNA-binding domain"/>
    <property type="match status" value="1"/>
</dbReference>
<dbReference type="AlphaFoldDB" id="A0A937IA03"/>
<comment type="caution">
    <text evidence="6">The sequence shown here is derived from an EMBL/GenBank/DDBJ whole genome shotgun (WGS) entry which is preliminary data.</text>
</comment>
<dbReference type="FunFam" id="1.10.10.10:FF:000001">
    <property type="entry name" value="LysR family transcriptional regulator"/>
    <property type="match status" value="1"/>
</dbReference>
<keyword evidence="3" id="KW-0238">DNA-binding</keyword>
<proteinExistence type="inferred from homology"/>
<protein>
    <submittedName>
        <fullName evidence="6">Hydrogen peroxide-inducible genes activator</fullName>
    </submittedName>
</protein>
<evidence type="ECO:0000256" key="3">
    <source>
        <dbReference type="ARBA" id="ARBA00023125"/>
    </source>
</evidence>
<feature type="domain" description="HTH lysR-type" evidence="5">
    <location>
        <begin position="2"/>
        <end position="59"/>
    </location>
</feature>
<evidence type="ECO:0000313" key="6">
    <source>
        <dbReference type="EMBL" id="MBL6818646.1"/>
    </source>
</evidence>
<reference evidence="6" key="1">
    <citation type="submission" date="2020-10" db="EMBL/GenBank/DDBJ databases">
        <title>Microbiome of the Black Sea water column analyzed by genome centric metagenomics.</title>
        <authorList>
            <person name="Cabello-Yeves P.J."/>
            <person name="Callieri C."/>
            <person name="Picazo A."/>
            <person name="Mehrshad M."/>
            <person name="Haro-Moreno J.M."/>
            <person name="Roda-Garcia J."/>
            <person name="Dzembekova N."/>
            <person name="Slabakova V."/>
            <person name="Slabakova N."/>
            <person name="Moncheva S."/>
            <person name="Rodriguez-Valera F."/>
        </authorList>
    </citation>
    <scope>NUCLEOTIDE SEQUENCE</scope>
    <source>
        <strain evidence="6">BS307-5m-G50</strain>
    </source>
</reference>
<dbReference type="Gene3D" id="1.10.10.10">
    <property type="entry name" value="Winged helix-like DNA-binding domain superfamily/Winged helix DNA-binding domain"/>
    <property type="match status" value="1"/>
</dbReference>
<dbReference type="Proteomes" id="UP000711391">
    <property type="component" value="Unassembled WGS sequence"/>
</dbReference>
<dbReference type="Pfam" id="PF00126">
    <property type="entry name" value="HTH_1"/>
    <property type="match status" value="1"/>
</dbReference>
<evidence type="ECO:0000256" key="4">
    <source>
        <dbReference type="ARBA" id="ARBA00023163"/>
    </source>
</evidence>
<keyword evidence="2" id="KW-0805">Transcription regulation</keyword>
<accession>A0A937IA03</accession>
<name>A0A937IA03_9GAMM</name>
<sequence length="298" mass="33778">MISIKQLHYALAVARRLHFKKAADDCFVSPSTLSNAITELENQIGFKIFERTNKKVLVTKLGEELLEKAKQIQFQIEDINKLGETQKIPLSTSLKIGIIPTIGPYLLPLVLPKLKHDYPKLHLRVIEGQSSALVKKVLNGDLDLAVLALPYDLDGLLAFRFWEENFYYVTYKNNKHKISIKAKEINRSELMLLDDGHCLKNHVLAACKINDKKPFSMEASSLTTLVQLVANNMGSTLVPHMSIKHLTNTNPLINTLTLNEPGPHRELAIIVRPTYSNTENVLLLKEIFRSELEKYSKQ</sequence>